<reference evidence="3 4" key="1">
    <citation type="submission" date="2020-05" db="EMBL/GenBank/DDBJ databases">
        <title>Genome Sequencing of Type Strains.</title>
        <authorList>
            <person name="Lemaire J.F."/>
            <person name="Inderbitzin P."/>
            <person name="Gregorio O.A."/>
            <person name="Collins S.B."/>
            <person name="Wespe N."/>
            <person name="Knight-Connoni V."/>
        </authorList>
    </citation>
    <scope>NUCLEOTIDE SEQUENCE [LARGE SCALE GENOMIC DNA]</scope>
    <source>
        <strain evidence="3 4">DSM 20512</strain>
    </source>
</reference>
<dbReference type="InterPro" id="IPR051159">
    <property type="entry name" value="Hexapeptide_acetyltransf"/>
</dbReference>
<comment type="similarity">
    <text evidence="1">Belongs to the transferase hexapeptide repeat family.</text>
</comment>
<evidence type="ECO:0000313" key="4">
    <source>
        <dbReference type="Proteomes" id="UP000539146"/>
    </source>
</evidence>
<evidence type="ECO:0000313" key="3">
    <source>
        <dbReference type="EMBL" id="NUU29547.1"/>
    </source>
</evidence>
<dbReference type="EMBL" id="JABMCG010000125">
    <property type="protein sequence ID" value="NUU29547.1"/>
    <property type="molecule type" value="Genomic_DNA"/>
</dbReference>
<proteinExistence type="inferred from homology"/>
<dbReference type="PANTHER" id="PTHR23416:SF23">
    <property type="entry name" value="ACETYLTRANSFERASE C18B11.09C-RELATED"/>
    <property type="match status" value="1"/>
</dbReference>
<organism evidence="3 4">
    <name type="scientific">Curtobacterium citreum</name>
    <dbReference type="NCBI Taxonomy" id="2036"/>
    <lineage>
        <taxon>Bacteria</taxon>
        <taxon>Bacillati</taxon>
        <taxon>Actinomycetota</taxon>
        <taxon>Actinomycetes</taxon>
        <taxon>Micrococcales</taxon>
        <taxon>Microbacteriaceae</taxon>
        <taxon>Curtobacterium</taxon>
    </lineage>
</organism>
<dbReference type="Proteomes" id="UP000539146">
    <property type="component" value="Unassembled WGS sequence"/>
</dbReference>
<gene>
    <name evidence="3" type="ORF">HP467_15760</name>
</gene>
<evidence type="ECO:0000256" key="1">
    <source>
        <dbReference type="ARBA" id="ARBA00007274"/>
    </source>
</evidence>
<comment type="caution">
    <text evidence="3">The sequence shown here is derived from an EMBL/GenBank/DDBJ whole genome shotgun (WGS) entry which is preliminary data.</text>
</comment>
<dbReference type="InterPro" id="IPR001451">
    <property type="entry name" value="Hexapep"/>
</dbReference>
<dbReference type="PANTHER" id="PTHR23416">
    <property type="entry name" value="SIALIC ACID SYNTHASE-RELATED"/>
    <property type="match status" value="1"/>
</dbReference>
<dbReference type="SUPFAM" id="SSF51161">
    <property type="entry name" value="Trimeric LpxA-like enzymes"/>
    <property type="match status" value="1"/>
</dbReference>
<name>A0A850DVR5_9MICO</name>
<evidence type="ECO:0000256" key="2">
    <source>
        <dbReference type="ARBA" id="ARBA00022679"/>
    </source>
</evidence>
<dbReference type="CDD" id="cd04647">
    <property type="entry name" value="LbH_MAT_like"/>
    <property type="match status" value="1"/>
</dbReference>
<dbReference type="GO" id="GO:0008374">
    <property type="term" value="F:O-acyltransferase activity"/>
    <property type="evidence" value="ECO:0007669"/>
    <property type="project" value="TreeGrafter"/>
</dbReference>
<dbReference type="Gene3D" id="2.160.10.10">
    <property type="entry name" value="Hexapeptide repeat proteins"/>
    <property type="match status" value="1"/>
</dbReference>
<keyword evidence="2 3" id="KW-0808">Transferase</keyword>
<dbReference type="AlphaFoldDB" id="A0A850DVR5"/>
<dbReference type="InterPro" id="IPR011004">
    <property type="entry name" value="Trimer_LpxA-like_sf"/>
</dbReference>
<dbReference type="Pfam" id="PF00132">
    <property type="entry name" value="Hexapep"/>
    <property type="match status" value="1"/>
</dbReference>
<protein>
    <submittedName>
        <fullName evidence="3">Acyltransferase</fullName>
    </submittedName>
</protein>
<sequence length="164" mass="17296">MGLRRFGRDVVLNGFARSSLLPRSFRWRFLRLVGLDIRKWVSVAPGCWFGGRDVAIGGGTTVNYGCVFDNSARITIEEDCDVGHAVMFITSTHLPGDISRRAGAAASSPIAIGRGTWIGARATILPGVTVGEGCVIAAGAVVSSDCAPHGLYAGVPAVRKRDLP</sequence>
<accession>A0A850DVR5</accession>
<keyword evidence="3" id="KW-0012">Acyltransferase</keyword>